<gene>
    <name evidence="3" type="ORF">B296_00032064</name>
</gene>
<sequence>MWISLLIFHFFFFVQEQWKHSSNTAGKRRERSQVEDEEGGDRRRRRGGKRRRKEKKMKTRYEEEADMEDEHEDLEEDTNAMNEYEDDGAEKAQNDLIAAGLEDSDAEDDLGAQSTAINRKRRAWSESDEDDEPFGDRVNPAETDEETNGIKAKGVAGDDDEGDN</sequence>
<evidence type="ECO:0000256" key="2">
    <source>
        <dbReference type="SAM" id="SignalP"/>
    </source>
</evidence>
<evidence type="ECO:0000313" key="4">
    <source>
        <dbReference type="Proteomes" id="UP000287651"/>
    </source>
</evidence>
<keyword evidence="2" id="KW-0732">Signal</keyword>
<evidence type="ECO:0000313" key="3">
    <source>
        <dbReference type="EMBL" id="RRT66964.1"/>
    </source>
</evidence>
<evidence type="ECO:0008006" key="5">
    <source>
        <dbReference type="Google" id="ProtNLM"/>
    </source>
</evidence>
<accession>A0A426ZSX3</accession>
<comment type="caution">
    <text evidence="3">The sequence shown here is derived from an EMBL/GenBank/DDBJ whole genome shotgun (WGS) entry which is preliminary data.</text>
</comment>
<feature type="chain" id="PRO_5019454681" description="Spt6 acidic N-terminal domain-containing protein" evidence="2">
    <location>
        <begin position="17"/>
        <end position="164"/>
    </location>
</feature>
<dbReference type="EMBL" id="AMZH03005223">
    <property type="protein sequence ID" value="RRT66964.1"/>
    <property type="molecule type" value="Genomic_DNA"/>
</dbReference>
<feature type="region of interest" description="Disordered" evidence="1">
    <location>
        <begin position="21"/>
        <end position="164"/>
    </location>
</feature>
<feature type="signal peptide" evidence="2">
    <location>
        <begin position="1"/>
        <end position="16"/>
    </location>
</feature>
<proteinExistence type="predicted"/>
<protein>
    <recommendedName>
        <fullName evidence="5">Spt6 acidic N-terminal domain-containing protein</fullName>
    </recommendedName>
</protein>
<reference evidence="3 4" key="1">
    <citation type="journal article" date="2014" name="Agronomy (Basel)">
        <title>A Draft Genome Sequence for Ensete ventricosum, the Drought-Tolerant Tree Against Hunger.</title>
        <authorList>
            <person name="Harrison J."/>
            <person name="Moore K.A."/>
            <person name="Paszkiewicz K."/>
            <person name="Jones T."/>
            <person name="Grant M."/>
            <person name="Ambacheew D."/>
            <person name="Muzemil S."/>
            <person name="Studholme D.J."/>
        </authorList>
    </citation>
    <scope>NUCLEOTIDE SEQUENCE [LARGE SCALE GENOMIC DNA]</scope>
</reference>
<feature type="compositionally biased region" description="Acidic residues" evidence="1">
    <location>
        <begin position="63"/>
        <end position="88"/>
    </location>
</feature>
<name>A0A426ZSX3_ENSVE</name>
<evidence type="ECO:0000256" key="1">
    <source>
        <dbReference type="SAM" id="MobiDB-lite"/>
    </source>
</evidence>
<dbReference type="Proteomes" id="UP000287651">
    <property type="component" value="Unassembled WGS sequence"/>
</dbReference>
<feature type="compositionally biased region" description="Basic residues" evidence="1">
    <location>
        <begin position="42"/>
        <end position="58"/>
    </location>
</feature>
<dbReference type="AlphaFoldDB" id="A0A426ZSX3"/>
<organism evidence="3 4">
    <name type="scientific">Ensete ventricosum</name>
    <name type="common">Abyssinian banana</name>
    <name type="synonym">Musa ensete</name>
    <dbReference type="NCBI Taxonomy" id="4639"/>
    <lineage>
        <taxon>Eukaryota</taxon>
        <taxon>Viridiplantae</taxon>
        <taxon>Streptophyta</taxon>
        <taxon>Embryophyta</taxon>
        <taxon>Tracheophyta</taxon>
        <taxon>Spermatophyta</taxon>
        <taxon>Magnoliopsida</taxon>
        <taxon>Liliopsida</taxon>
        <taxon>Zingiberales</taxon>
        <taxon>Musaceae</taxon>
        <taxon>Ensete</taxon>
    </lineage>
</organism>